<accession>A0AAW1Q6J6</accession>
<feature type="domain" description="Amine oxidase" evidence="1">
    <location>
        <begin position="62"/>
        <end position="506"/>
    </location>
</feature>
<evidence type="ECO:0000313" key="3">
    <source>
        <dbReference type="Proteomes" id="UP001438707"/>
    </source>
</evidence>
<dbReference type="InterPro" id="IPR002937">
    <property type="entry name" value="Amino_oxidase"/>
</dbReference>
<sequence length="559" mass="61717">MDVSAATRSLKLPSLNNHLRKRDQHSLLRRPSQKRKGARQEFCKCQATSKQDPVIVIGAGWAGLGAAWHLVKQGYKVELLEAGDGPGGLVAGWKSKAGRNVEVGIHGFWRPYHNIFRLCQELGLDPFTDWTPSNQYSPAGLEVEAPIFADQPLLPAPLGQFAYTDFKMIPLTDRLTALGLMTAAADFDNSPDAWRRYDGMSARELFRQAGVSERLYRDAFNPMLLVGLFAPGEQCSAAACLGMLKFFILSHQADFDVVWCRGTTNNTIFQPWLERIEAAGGAFKPKHRVADFKLDANGHINAVVVDTDEGQQVLPAGAVIMAVGINGLKRIVQSSSALSQRPEFQRLSNLRSVDVLAVRLWLDRRVLFPRPSNACSNFDDGVGWTFFDLTTLHDEFRDEPGSVVEADFYHAGILLPMSDEEIVKKVMKDIATCVPAIASATVVDFSMVRARNAVTHFSPGCYPSLLKNRTTFPNMFAAGDWVDDRHGSFSQEKAYVTGLRAANNVMAVMKAGGQPAHIQPLEQEEPQVLALRQAIRLGQQLQSALDFTPLRDILPSVVK</sequence>
<name>A0AAW1Q6J6_9CHLO</name>
<dbReference type="Proteomes" id="UP001438707">
    <property type="component" value="Unassembled WGS sequence"/>
</dbReference>
<dbReference type="PANTHER" id="PTHR42923">
    <property type="entry name" value="PROTOPORPHYRINOGEN OXIDASE"/>
    <property type="match status" value="1"/>
</dbReference>
<evidence type="ECO:0000313" key="2">
    <source>
        <dbReference type="EMBL" id="KAK9816293.1"/>
    </source>
</evidence>
<dbReference type="PANTHER" id="PTHR42923:SF24">
    <property type="entry name" value="OS04G0560500 PROTEIN"/>
    <property type="match status" value="1"/>
</dbReference>
<protein>
    <recommendedName>
        <fullName evidence="1">Amine oxidase domain-containing protein</fullName>
    </recommendedName>
</protein>
<dbReference type="InterPro" id="IPR036188">
    <property type="entry name" value="FAD/NAD-bd_sf"/>
</dbReference>
<organism evidence="2 3">
    <name type="scientific">Apatococcus lobatus</name>
    <dbReference type="NCBI Taxonomy" id="904363"/>
    <lineage>
        <taxon>Eukaryota</taxon>
        <taxon>Viridiplantae</taxon>
        <taxon>Chlorophyta</taxon>
        <taxon>core chlorophytes</taxon>
        <taxon>Trebouxiophyceae</taxon>
        <taxon>Chlorellales</taxon>
        <taxon>Chlorellaceae</taxon>
        <taxon>Apatococcus</taxon>
    </lineage>
</organism>
<dbReference type="Pfam" id="PF01593">
    <property type="entry name" value="Amino_oxidase"/>
    <property type="match status" value="1"/>
</dbReference>
<dbReference type="AlphaFoldDB" id="A0AAW1Q6J6"/>
<keyword evidence="3" id="KW-1185">Reference proteome</keyword>
<gene>
    <name evidence="2" type="ORF">WJX74_009675</name>
</gene>
<dbReference type="SUPFAM" id="SSF51905">
    <property type="entry name" value="FAD/NAD(P)-binding domain"/>
    <property type="match status" value="1"/>
</dbReference>
<dbReference type="EMBL" id="JALJOS010000081">
    <property type="protein sequence ID" value="KAK9816293.1"/>
    <property type="molecule type" value="Genomic_DNA"/>
</dbReference>
<dbReference type="Gene3D" id="3.50.50.60">
    <property type="entry name" value="FAD/NAD(P)-binding domain"/>
    <property type="match status" value="1"/>
</dbReference>
<dbReference type="GO" id="GO:0016491">
    <property type="term" value="F:oxidoreductase activity"/>
    <property type="evidence" value="ECO:0007669"/>
    <property type="project" value="InterPro"/>
</dbReference>
<proteinExistence type="predicted"/>
<dbReference type="InterPro" id="IPR050464">
    <property type="entry name" value="Zeta_carotene_desat/Oxidored"/>
</dbReference>
<dbReference type="PRINTS" id="PR00419">
    <property type="entry name" value="ADXRDTASE"/>
</dbReference>
<reference evidence="2 3" key="1">
    <citation type="journal article" date="2024" name="Nat. Commun.">
        <title>Phylogenomics reveals the evolutionary origins of lichenization in chlorophyte algae.</title>
        <authorList>
            <person name="Puginier C."/>
            <person name="Libourel C."/>
            <person name="Otte J."/>
            <person name="Skaloud P."/>
            <person name="Haon M."/>
            <person name="Grisel S."/>
            <person name="Petersen M."/>
            <person name="Berrin J.G."/>
            <person name="Delaux P.M."/>
            <person name="Dal Grande F."/>
            <person name="Keller J."/>
        </authorList>
    </citation>
    <scope>NUCLEOTIDE SEQUENCE [LARGE SCALE GENOMIC DNA]</scope>
    <source>
        <strain evidence="2 3">SAG 2145</strain>
    </source>
</reference>
<evidence type="ECO:0000259" key="1">
    <source>
        <dbReference type="Pfam" id="PF01593"/>
    </source>
</evidence>
<comment type="caution">
    <text evidence="2">The sequence shown here is derived from an EMBL/GenBank/DDBJ whole genome shotgun (WGS) entry which is preliminary data.</text>
</comment>